<dbReference type="GO" id="GO:0045333">
    <property type="term" value="P:cellular respiration"/>
    <property type="evidence" value="ECO:0007669"/>
    <property type="project" value="InterPro"/>
</dbReference>
<dbReference type="OrthoDB" id="9804759at2"/>
<protein>
    <submittedName>
        <fullName evidence="4">Cyclase/dehydrase</fullName>
    </submittedName>
</protein>
<evidence type="ECO:0000313" key="5">
    <source>
        <dbReference type="Proteomes" id="UP000000639"/>
    </source>
</evidence>
<reference evidence="4 5" key="1">
    <citation type="submission" date="2007-01" db="EMBL/GenBank/DDBJ databases">
        <title>Complete sequence of Psychromonas ingrahamii 37.</title>
        <authorList>
            <consortium name="US DOE Joint Genome Institute"/>
            <person name="Copeland A."/>
            <person name="Lucas S."/>
            <person name="Lapidus A."/>
            <person name="Barry K."/>
            <person name="Detter J.C."/>
            <person name="Glavina del Rio T."/>
            <person name="Hammon N."/>
            <person name="Israni S."/>
            <person name="Dalin E."/>
            <person name="Tice H."/>
            <person name="Pitluck S."/>
            <person name="Thompson L.S."/>
            <person name="Brettin T."/>
            <person name="Bruce D."/>
            <person name="Han C."/>
            <person name="Tapia R."/>
            <person name="Schmutz J."/>
            <person name="Larimer F."/>
            <person name="Land M."/>
            <person name="Hauser L."/>
            <person name="Kyrpides N."/>
            <person name="Ivanova N."/>
            <person name="Staley J."/>
            <person name="Richardson P."/>
        </authorList>
    </citation>
    <scope>NUCLEOTIDE SEQUENCE [LARGE SCALE GENOMIC DNA]</scope>
    <source>
        <strain evidence="4 5">37</strain>
    </source>
</reference>
<dbReference type="AlphaFoldDB" id="A1SV85"/>
<evidence type="ECO:0000259" key="3">
    <source>
        <dbReference type="Pfam" id="PF03364"/>
    </source>
</evidence>
<evidence type="ECO:0000313" key="4">
    <source>
        <dbReference type="EMBL" id="ABM03400.1"/>
    </source>
</evidence>
<evidence type="ECO:0000256" key="2">
    <source>
        <dbReference type="ARBA" id="ARBA00022649"/>
    </source>
</evidence>
<dbReference type="CDD" id="cd07813">
    <property type="entry name" value="COQ10p_like"/>
    <property type="match status" value="1"/>
</dbReference>
<accession>A1SV85</accession>
<dbReference type="eggNOG" id="COG2867">
    <property type="taxonomic scope" value="Bacteria"/>
</dbReference>
<dbReference type="SUPFAM" id="SSF55961">
    <property type="entry name" value="Bet v1-like"/>
    <property type="match status" value="1"/>
</dbReference>
<dbReference type="InterPro" id="IPR005031">
    <property type="entry name" value="COQ10_START"/>
</dbReference>
<sequence>MAQVSRSALLMYSAEEMYQLVNDVNAYPEFLPGCVDANILTNNNNVMRASVEVSKAGISQTFTTENILVNGQSILMNLVDGPFKHLKGGWTFSKLDEQACKINLDLEFEFNSSLAELAFGRIFNELVGSMVKSFSSRAKVVYGIR</sequence>
<dbReference type="Pfam" id="PF03364">
    <property type="entry name" value="Polyketide_cyc"/>
    <property type="match status" value="1"/>
</dbReference>
<organism evidence="4 5">
    <name type="scientific">Psychromonas ingrahamii (strain DSM 17664 / CCUG 51855 / 37)</name>
    <dbReference type="NCBI Taxonomy" id="357804"/>
    <lineage>
        <taxon>Bacteria</taxon>
        <taxon>Pseudomonadati</taxon>
        <taxon>Pseudomonadota</taxon>
        <taxon>Gammaproteobacteria</taxon>
        <taxon>Alteromonadales</taxon>
        <taxon>Psychromonadaceae</taxon>
        <taxon>Psychromonas</taxon>
    </lineage>
</organism>
<feature type="domain" description="Coenzyme Q-binding protein COQ10 START" evidence="3">
    <location>
        <begin position="12"/>
        <end position="134"/>
    </location>
</feature>
<dbReference type="GO" id="GO:0048039">
    <property type="term" value="F:ubiquinone binding"/>
    <property type="evidence" value="ECO:0007669"/>
    <property type="project" value="InterPro"/>
</dbReference>
<dbReference type="EMBL" id="CP000510">
    <property type="protein sequence ID" value="ABM03400.1"/>
    <property type="molecule type" value="Genomic_DNA"/>
</dbReference>
<comment type="similarity">
    <text evidence="1">Belongs to the ribosome association toxin RatA family.</text>
</comment>
<proteinExistence type="inferred from homology"/>
<dbReference type="InterPro" id="IPR023393">
    <property type="entry name" value="START-like_dom_sf"/>
</dbReference>
<dbReference type="RefSeq" id="WP_011769960.1">
    <property type="nucleotide sequence ID" value="NC_008709.1"/>
</dbReference>
<keyword evidence="5" id="KW-1185">Reference proteome</keyword>
<gene>
    <name evidence="4" type="ordered locus">Ping_1603</name>
</gene>
<dbReference type="HOGENOM" id="CLU_079653_3_1_6"/>
<name>A1SV85_PSYIN</name>
<dbReference type="PANTHER" id="PTHR12901:SF10">
    <property type="entry name" value="COENZYME Q-BINDING PROTEIN COQ10, MITOCHONDRIAL"/>
    <property type="match status" value="1"/>
</dbReference>
<dbReference type="STRING" id="357804.Ping_1603"/>
<dbReference type="Gene3D" id="3.30.530.20">
    <property type="match status" value="1"/>
</dbReference>
<evidence type="ECO:0000256" key="1">
    <source>
        <dbReference type="ARBA" id="ARBA00008918"/>
    </source>
</evidence>
<dbReference type="KEGG" id="pin:Ping_1603"/>
<keyword evidence="2" id="KW-1277">Toxin-antitoxin system</keyword>
<dbReference type="Proteomes" id="UP000000639">
    <property type="component" value="Chromosome"/>
</dbReference>
<dbReference type="PANTHER" id="PTHR12901">
    <property type="entry name" value="SPERM PROTEIN HOMOLOG"/>
    <property type="match status" value="1"/>
</dbReference>
<dbReference type="InterPro" id="IPR044996">
    <property type="entry name" value="COQ10-like"/>
</dbReference>